<gene>
    <name evidence="1" type="ORF">HH1059_03970</name>
</gene>
<keyword evidence="2" id="KW-1185">Reference proteome</keyword>
<dbReference type="Proteomes" id="UP000218890">
    <property type="component" value="Chromosome"/>
</dbReference>
<dbReference type="EMBL" id="AP017372">
    <property type="protein sequence ID" value="BAU57070.2"/>
    <property type="molecule type" value="Genomic_DNA"/>
</dbReference>
<protein>
    <submittedName>
        <fullName evidence="1">Uncharacterized protein</fullName>
    </submittedName>
</protein>
<sequence>MNPDYVDEPHPEADPMGAVGDALSPVLAAIPGTDATPSDQRSWETFARQLPLPEDGRGLWGEGVVDRLERLVGAIEVTVPEAVERATAQAWLQAARTSLKLLQAAQRREPPDPACESPRAHGIYRSAPVYAALLENPAHIWDPDYLALAHVWWRFRVFRGSVKGQRRYQVVKEWRYSAAPELAKNQEVVDALRQAAHGGSSEDVGHELLRIAEDGGVPQALEERLKSLGCFLAYPPRTRMGHSGPRSRAGLASPRRFMI</sequence>
<evidence type="ECO:0000313" key="1">
    <source>
        <dbReference type="EMBL" id="BAU57070.2"/>
    </source>
</evidence>
<proteinExistence type="predicted"/>
<reference evidence="1" key="1">
    <citation type="submission" date="2016-02" db="EMBL/GenBank/DDBJ databases">
        <title>Halorhodospira halochloris DSM-1059 complete genome, version 2.</title>
        <authorList>
            <person name="Tsukatani Y."/>
        </authorList>
    </citation>
    <scope>NUCLEOTIDE SEQUENCE</scope>
    <source>
        <strain evidence="1">DSM 1059</strain>
    </source>
</reference>
<organism evidence="1 2">
    <name type="scientific">Halorhodospira halochloris</name>
    <name type="common">Ectothiorhodospira halochloris</name>
    <dbReference type="NCBI Taxonomy" id="1052"/>
    <lineage>
        <taxon>Bacteria</taxon>
        <taxon>Pseudomonadati</taxon>
        <taxon>Pseudomonadota</taxon>
        <taxon>Gammaproteobacteria</taxon>
        <taxon>Chromatiales</taxon>
        <taxon>Ectothiorhodospiraceae</taxon>
        <taxon>Halorhodospira</taxon>
    </lineage>
</organism>
<dbReference type="KEGG" id="hhk:HH1059_03970"/>
<dbReference type="RefSeq" id="WP_096407657.1">
    <property type="nucleotide sequence ID" value="NZ_AP017372.2"/>
</dbReference>
<dbReference type="AlphaFoldDB" id="A0A110B1D8"/>
<name>A0A110B1D8_HALHR</name>
<evidence type="ECO:0000313" key="2">
    <source>
        <dbReference type="Proteomes" id="UP000218890"/>
    </source>
</evidence>
<accession>A0A110B1D8</accession>